<evidence type="ECO:0000259" key="5">
    <source>
        <dbReference type="PROSITE" id="PS50977"/>
    </source>
</evidence>
<keyword evidence="3" id="KW-0804">Transcription</keyword>
<protein>
    <submittedName>
        <fullName evidence="6">TetR/AcrR family transcriptional regulator</fullName>
    </submittedName>
</protein>
<feature type="domain" description="HTH tetR-type" evidence="5">
    <location>
        <begin position="11"/>
        <end position="71"/>
    </location>
</feature>
<dbReference type="Pfam" id="PF16859">
    <property type="entry name" value="TetR_C_11"/>
    <property type="match status" value="1"/>
</dbReference>
<name>A0A516NK69_9NOCA</name>
<dbReference type="PANTHER" id="PTHR30055">
    <property type="entry name" value="HTH-TYPE TRANSCRIPTIONAL REGULATOR RUTR"/>
    <property type="match status" value="1"/>
</dbReference>
<proteinExistence type="predicted"/>
<evidence type="ECO:0000256" key="1">
    <source>
        <dbReference type="ARBA" id="ARBA00023015"/>
    </source>
</evidence>
<evidence type="ECO:0000256" key="4">
    <source>
        <dbReference type="PROSITE-ProRule" id="PRU00335"/>
    </source>
</evidence>
<accession>A0A516NK69</accession>
<dbReference type="RefSeq" id="WP_143980718.1">
    <property type="nucleotide sequence ID" value="NZ_CP041695.1"/>
</dbReference>
<dbReference type="PANTHER" id="PTHR30055:SF148">
    <property type="entry name" value="TETR-FAMILY TRANSCRIPTIONAL REGULATOR"/>
    <property type="match status" value="1"/>
</dbReference>
<dbReference type="KEGG" id="nod:FOH10_11670"/>
<dbReference type="InterPro" id="IPR050109">
    <property type="entry name" value="HTH-type_TetR-like_transc_reg"/>
</dbReference>
<dbReference type="InterPro" id="IPR009057">
    <property type="entry name" value="Homeodomain-like_sf"/>
</dbReference>
<reference evidence="6 7" key="1">
    <citation type="submission" date="2019-07" db="EMBL/GenBank/DDBJ databases">
        <title>Complete Genome Sequence and Methylome Analysis of Nocardia otitidis-caviarum NEB252.</title>
        <authorList>
            <person name="Fomenkov A."/>
            <person name="Anton B.P."/>
            <person name="Vincze T."/>
            <person name="Roberts R.J."/>
        </authorList>
    </citation>
    <scope>NUCLEOTIDE SEQUENCE [LARGE SCALE GENOMIC DNA]</scope>
    <source>
        <strain evidence="6 7">NEB252</strain>
    </source>
</reference>
<dbReference type="Gene3D" id="1.10.10.60">
    <property type="entry name" value="Homeodomain-like"/>
    <property type="match status" value="1"/>
</dbReference>
<organism evidence="6 7">
    <name type="scientific">Nocardia otitidiscaviarum</name>
    <dbReference type="NCBI Taxonomy" id="1823"/>
    <lineage>
        <taxon>Bacteria</taxon>
        <taxon>Bacillati</taxon>
        <taxon>Actinomycetota</taxon>
        <taxon>Actinomycetes</taxon>
        <taxon>Mycobacteriales</taxon>
        <taxon>Nocardiaceae</taxon>
        <taxon>Nocardia</taxon>
    </lineage>
</organism>
<dbReference type="Pfam" id="PF00440">
    <property type="entry name" value="TetR_N"/>
    <property type="match status" value="1"/>
</dbReference>
<feature type="DNA-binding region" description="H-T-H motif" evidence="4">
    <location>
        <begin position="34"/>
        <end position="53"/>
    </location>
</feature>
<dbReference type="InterPro" id="IPR011075">
    <property type="entry name" value="TetR_C"/>
</dbReference>
<sequence>MPSTRGRRSDAEVVAAIRTAVIEEFDEVGLGRLTMERIAQRSGIAKTSLYRRWDSPQAVLLDAVRSAFPHETVSATDDLRHDLIAALKLLVDWMDTPTARAVAAILLDRARYPELAEAVYSDVFEPAGGRFTSTVLHHYARIGRIDPARLTPVVLDIGEALVLKIAFDTGALPGERTLADIVDQAILPAVGLTP</sequence>
<dbReference type="GO" id="GO:0003700">
    <property type="term" value="F:DNA-binding transcription factor activity"/>
    <property type="evidence" value="ECO:0007669"/>
    <property type="project" value="TreeGrafter"/>
</dbReference>
<dbReference type="Proteomes" id="UP000317039">
    <property type="component" value="Chromosome"/>
</dbReference>
<dbReference type="AlphaFoldDB" id="A0A516NK69"/>
<dbReference type="GO" id="GO:0000976">
    <property type="term" value="F:transcription cis-regulatory region binding"/>
    <property type="evidence" value="ECO:0007669"/>
    <property type="project" value="TreeGrafter"/>
</dbReference>
<evidence type="ECO:0000313" key="7">
    <source>
        <dbReference type="Proteomes" id="UP000317039"/>
    </source>
</evidence>
<dbReference type="EMBL" id="CP041695">
    <property type="protein sequence ID" value="QDP79279.1"/>
    <property type="molecule type" value="Genomic_DNA"/>
</dbReference>
<keyword evidence="1" id="KW-0805">Transcription regulation</keyword>
<evidence type="ECO:0000256" key="2">
    <source>
        <dbReference type="ARBA" id="ARBA00023125"/>
    </source>
</evidence>
<dbReference type="SUPFAM" id="SSF46689">
    <property type="entry name" value="Homeodomain-like"/>
    <property type="match status" value="1"/>
</dbReference>
<evidence type="ECO:0000313" key="6">
    <source>
        <dbReference type="EMBL" id="QDP79279.1"/>
    </source>
</evidence>
<dbReference type="GeneID" id="80333042"/>
<dbReference type="InterPro" id="IPR001647">
    <property type="entry name" value="HTH_TetR"/>
</dbReference>
<evidence type="ECO:0000256" key="3">
    <source>
        <dbReference type="ARBA" id="ARBA00023163"/>
    </source>
</evidence>
<keyword evidence="2 4" id="KW-0238">DNA-binding</keyword>
<gene>
    <name evidence="6" type="ORF">FOH10_11670</name>
</gene>
<dbReference type="PROSITE" id="PS50977">
    <property type="entry name" value="HTH_TETR_2"/>
    <property type="match status" value="1"/>
</dbReference>
<dbReference type="SUPFAM" id="SSF48498">
    <property type="entry name" value="Tetracyclin repressor-like, C-terminal domain"/>
    <property type="match status" value="1"/>
</dbReference>
<dbReference type="Gene3D" id="1.10.357.10">
    <property type="entry name" value="Tetracycline Repressor, domain 2"/>
    <property type="match status" value="1"/>
</dbReference>
<dbReference type="InterPro" id="IPR036271">
    <property type="entry name" value="Tet_transcr_reg_TetR-rel_C_sf"/>
</dbReference>